<evidence type="ECO:0000256" key="1">
    <source>
        <dbReference type="ARBA" id="ARBA00004370"/>
    </source>
</evidence>
<dbReference type="InterPro" id="IPR001901">
    <property type="entry name" value="Translocase_SecE/Sec61-g"/>
</dbReference>
<dbReference type="AlphaFoldDB" id="A0A1G2GTB5"/>
<keyword evidence="7 9" id="KW-0811">Translocation</keyword>
<keyword evidence="6 9" id="KW-1133">Transmembrane helix</keyword>
<evidence type="ECO:0000256" key="7">
    <source>
        <dbReference type="ARBA" id="ARBA00023010"/>
    </source>
</evidence>
<keyword evidence="5 9" id="KW-0653">Protein transport</keyword>
<evidence type="ECO:0000256" key="2">
    <source>
        <dbReference type="ARBA" id="ARBA00022448"/>
    </source>
</evidence>
<proteinExistence type="inferred from homology"/>
<comment type="subunit">
    <text evidence="9">Component of the Sec protein translocase complex. Heterotrimer consisting of SecY, SecE and SecG subunits. The heterotrimers can form oligomers, although 1 heterotrimer is thought to be able to translocate proteins. Interacts with the ribosome. Interacts with SecDF, and other proteins may be involved. Interacts with SecA.</text>
</comment>
<comment type="function">
    <text evidence="9">Essential subunit of the Sec protein translocation channel SecYEG. Clamps together the 2 halves of SecY. May contact the channel plug during translocation.</text>
</comment>
<comment type="similarity">
    <text evidence="9">Belongs to the SecE/SEC61-gamma family.</text>
</comment>
<dbReference type="HAMAP" id="MF_00422">
    <property type="entry name" value="SecE"/>
    <property type="match status" value="1"/>
</dbReference>
<dbReference type="GO" id="GO:0008320">
    <property type="term" value="F:protein transmembrane transporter activity"/>
    <property type="evidence" value="ECO:0007669"/>
    <property type="project" value="UniProtKB-UniRule"/>
</dbReference>
<evidence type="ECO:0000256" key="8">
    <source>
        <dbReference type="ARBA" id="ARBA00023136"/>
    </source>
</evidence>
<keyword evidence="8 9" id="KW-0472">Membrane</keyword>
<dbReference type="Gene3D" id="1.20.5.1030">
    <property type="entry name" value="Preprotein translocase secy subunit"/>
    <property type="match status" value="1"/>
</dbReference>
<evidence type="ECO:0000256" key="9">
    <source>
        <dbReference type="HAMAP-Rule" id="MF_00422"/>
    </source>
</evidence>
<reference evidence="10 11" key="1">
    <citation type="journal article" date="2016" name="Nat. Commun.">
        <title>Thousands of microbial genomes shed light on interconnected biogeochemical processes in an aquifer system.</title>
        <authorList>
            <person name="Anantharaman K."/>
            <person name="Brown C.T."/>
            <person name="Hug L.A."/>
            <person name="Sharon I."/>
            <person name="Castelle C.J."/>
            <person name="Probst A.J."/>
            <person name="Thomas B.C."/>
            <person name="Singh A."/>
            <person name="Wilkins M.J."/>
            <person name="Karaoz U."/>
            <person name="Brodie E.L."/>
            <person name="Williams K.H."/>
            <person name="Hubbard S.S."/>
            <person name="Banfield J.F."/>
        </authorList>
    </citation>
    <scope>NUCLEOTIDE SEQUENCE [LARGE SCALE GENOMIC DNA]</scope>
</reference>
<gene>
    <name evidence="9" type="primary">secE</name>
    <name evidence="10" type="ORF">A3B25_03025</name>
</gene>
<organism evidence="10 11">
    <name type="scientific">Candidatus Ryanbacteria bacterium RIFCSPLOWO2_01_FULL_48_26</name>
    <dbReference type="NCBI Taxonomy" id="1802126"/>
    <lineage>
        <taxon>Bacteria</taxon>
        <taxon>Candidatus Ryaniibacteriota</taxon>
    </lineage>
</organism>
<dbReference type="NCBIfam" id="TIGR00964">
    <property type="entry name" value="secE_bact"/>
    <property type="match status" value="1"/>
</dbReference>
<dbReference type="Pfam" id="PF00584">
    <property type="entry name" value="SecE"/>
    <property type="match status" value="1"/>
</dbReference>
<dbReference type="InterPro" id="IPR038379">
    <property type="entry name" value="SecE_sf"/>
</dbReference>
<dbReference type="PANTHER" id="PTHR33910">
    <property type="entry name" value="PROTEIN TRANSLOCASE SUBUNIT SECE"/>
    <property type="match status" value="1"/>
</dbReference>
<dbReference type="GO" id="GO:0006605">
    <property type="term" value="P:protein targeting"/>
    <property type="evidence" value="ECO:0007669"/>
    <property type="project" value="UniProtKB-UniRule"/>
</dbReference>
<sequence length="62" mass="7180">MLNKIKNFIGESRVEFRHVNWPTRQEAIRLTGFVIGLSFALAIFLGAFDYIFAGFLKFIVVR</sequence>
<evidence type="ECO:0000313" key="10">
    <source>
        <dbReference type="EMBL" id="OGZ53457.1"/>
    </source>
</evidence>
<comment type="caution">
    <text evidence="10">The sequence shown here is derived from an EMBL/GenBank/DDBJ whole genome shotgun (WGS) entry which is preliminary data.</text>
</comment>
<name>A0A1G2GTB5_9BACT</name>
<dbReference type="GO" id="GO:0009306">
    <property type="term" value="P:protein secretion"/>
    <property type="evidence" value="ECO:0007669"/>
    <property type="project" value="UniProtKB-UniRule"/>
</dbReference>
<evidence type="ECO:0000256" key="6">
    <source>
        <dbReference type="ARBA" id="ARBA00022989"/>
    </source>
</evidence>
<dbReference type="PANTHER" id="PTHR33910:SF1">
    <property type="entry name" value="PROTEIN TRANSLOCASE SUBUNIT SECE"/>
    <property type="match status" value="1"/>
</dbReference>
<dbReference type="InterPro" id="IPR005807">
    <property type="entry name" value="SecE_bac"/>
</dbReference>
<dbReference type="STRING" id="1802126.A3B25_03025"/>
<evidence type="ECO:0000256" key="4">
    <source>
        <dbReference type="ARBA" id="ARBA00022692"/>
    </source>
</evidence>
<feature type="transmembrane region" description="Helical" evidence="9">
    <location>
        <begin position="30"/>
        <end position="56"/>
    </location>
</feature>
<dbReference type="Proteomes" id="UP000179106">
    <property type="component" value="Unassembled WGS sequence"/>
</dbReference>
<dbReference type="GO" id="GO:0043952">
    <property type="term" value="P:protein transport by the Sec complex"/>
    <property type="evidence" value="ECO:0007669"/>
    <property type="project" value="UniProtKB-UniRule"/>
</dbReference>
<comment type="subcellular location">
    <subcellularLocation>
        <location evidence="9">Cell membrane</location>
        <topology evidence="9">Single-pass membrane protein</topology>
    </subcellularLocation>
    <subcellularLocation>
        <location evidence="1">Membrane</location>
    </subcellularLocation>
</comment>
<keyword evidence="4 9" id="KW-0812">Transmembrane</keyword>
<evidence type="ECO:0000256" key="3">
    <source>
        <dbReference type="ARBA" id="ARBA00022475"/>
    </source>
</evidence>
<dbReference type="GO" id="GO:0065002">
    <property type="term" value="P:intracellular protein transmembrane transport"/>
    <property type="evidence" value="ECO:0007669"/>
    <property type="project" value="UniProtKB-UniRule"/>
</dbReference>
<keyword evidence="2 9" id="KW-0813">Transport</keyword>
<evidence type="ECO:0000256" key="5">
    <source>
        <dbReference type="ARBA" id="ARBA00022927"/>
    </source>
</evidence>
<accession>A0A1G2GTB5</accession>
<protein>
    <recommendedName>
        <fullName evidence="9">Protein translocase subunit SecE</fullName>
    </recommendedName>
</protein>
<keyword evidence="3 9" id="KW-1003">Cell membrane</keyword>
<evidence type="ECO:0000313" key="11">
    <source>
        <dbReference type="Proteomes" id="UP000179106"/>
    </source>
</evidence>
<dbReference type="GO" id="GO:0005886">
    <property type="term" value="C:plasma membrane"/>
    <property type="evidence" value="ECO:0007669"/>
    <property type="project" value="UniProtKB-SubCell"/>
</dbReference>
<dbReference type="EMBL" id="MHNW01000017">
    <property type="protein sequence ID" value="OGZ53457.1"/>
    <property type="molecule type" value="Genomic_DNA"/>
</dbReference>